<name>A0A1B0B250_9MUSC</name>
<dbReference type="EnsemblMetazoa" id="GPPI016413-RA">
    <property type="protein sequence ID" value="GPPI016413-PA"/>
    <property type="gene ID" value="GPPI016413"/>
</dbReference>
<reference evidence="2" key="1">
    <citation type="submission" date="2015-01" db="EMBL/GenBank/DDBJ databases">
        <authorList>
            <person name="Aksoy S."/>
            <person name="Warren W."/>
            <person name="Wilson R.K."/>
        </authorList>
    </citation>
    <scope>NUCLEOTIDE SEQUENCE [LARGE SCALE GENOMIC DNA]</scope>
    <source>
        <strain evidence="2">IAEA</strain>
    </source>
</reference>
<dbReference type="VEuPathDB" id="VectorBase:GPPI016413"/>
<dbReference type="EMBL" id="JXJN01007413">
    <property type="status" value="NOT_ANNOTATED_CDS"/>
    <property type="molecule type" value="Genomic_DNA"/>
</dbReference>
<dbReference type="Proteomes" id="UP000092460">
    <property type="component" value="Unassembled WGS sequence"/>
</dbReference>
<evidence type="ECO:0000313" key="1">
    <source>
        <dbReference type="EnsemblMetazoa" id="GPPI016413-PA"/>
    </source>
</evidence>
<organism evidence="1 2">
    <name type="scientific">Glossina palpalis gambiensis</name>
    <dbReference type="NCBI Taxonomy" id="67801"/>
    <lineage>
        <taxon>Eukaryota</taxon>
        <taxon>Metazoa</taxon>
        <taxon>Ecdysozoa</taxon>
        <taxon>Arthropoda</taxon>
        <taxon>Hexapoda</taxon>
        <taxon>Insecta</taxon>
        <taxon>Pterygota</taxon>
        <taxon>Neoptera</taxon>
        <taxon>Endopterygota</taxon>
        <taxon>Diptera</taxon>
        <taxon>Brachycera</taxon>
        <taxon>Muscomorpha</taxon>
        <taxon>Hippoboscoidea</taxon>
        <taxon>Glossinidae</taxon>
        <taxon>Glossina</taxon>
    </lineage>
</organism>
<accession>A0A1B0B250</accession>
<evidence type="ECO:0000313" key="2">
    <source>
        <dbReference type="Proteomes" id="UP000092460"/>
    </source>
</evidence>
<sequence length="74" mass="8663">MFFSCCYECRWLCDHHCHCFRYVPFFSAADTVTADCFWYCPLCYLCWYSCAIAVNIVLSHVALSSDPNVWKLSV</sequence>
<protein>
    <submittedName>
        <fullName evidence="1">Uncharacterized protein</fullName>
    </submittedName>
</protein>
<dbReference type="AlphaFoldDB" id="A0A1B0B250"/>
<keyword evidence="2" id="KW-1185">Reference proteome</keyword>
<reference evidence="1" key="2">
    <citation type="submission" date="2020-05" db="UniProtKB">
        <authorList>
            <consortium name="EnsemblMetazoa"/>
        </authorList>
    </citation>
    <scope>IDENTIFICATION</scope>
    <source>
        <strain evidence="1">IAEA</strain>
    </source>
</reference>
<proteinExistence type="predicted"/>